<dbReference type="Pfam" id="PF00285">
    <property type="entry name" value="Citrate_synt"/>
    <property type="match status" value="1"/>
</dbReference>
<dbReference type="SUPFAM" id="SSF48256">
    <property type="entry name" value="Citrate synthase"/>
    <property type="match status" value="1"/>
</dbReference>
<dbReference type="Proteomes" id="UP000437736">
    <property type="component" value="Unassembled WGS sequence"/>
</dbReference>
<protein>
    <submittedName>
        <fullName evidence="1">Citrate synthase/methylcitrate synthase</fullName>
    </submittedName>
</protein>
<name>A0ABW9R0T1_9ACTN</name>
<dbReference type="InterPro" id="IPR002020">
    <property type="entry name" value="Citrate_synthase"/>
</dbReference>
<sequence>MTTASPADSLIDVPPGLKGVAVTATGIGDVRGSEGFYHYRQYAATELARHRSLEDVWQLVLDGHLPADADERGAFAREVGPLRALPA</sequence>
<evidence type="ECO:0000313" key="2">
    <source>
        <dbReference type="Proteomes" id="UP000437736"/>
    </source>
</evidence>
<organism evidence="1 2">
    <name type="scientific">Acidiferrimicrobium australe</name>
    <dbReference type="NCBI Taxonomy" id="2664430"/>
    <lineage>
        <taxon>Bacteria</taxon>
        <taxon>Bacillati</taxon>
        <taxon>Actinomycetota</taxon>
        <taxon>Acidimicrobiia</taxon>
        <taxon>Acidimicrobiales</taxon>
        <taxon>Acidimicrobiaceae</taxon>
        <taxon>Acidiferrimicrobium</taxon>
    </lineage>
</organism>
<dbReference type="Gene3D" id="1.10.580.10">
    <property type="entry name" value="Citrate Synthase, domain 1"/>
    <property type="match status" value="1"/>
</dbReference>
<feature type="non-terminal residue" evidence="1">
    <location>
        <position position="87"/>
    </location>
</feature>
<proteinExistence type="predicted"/>
<dbReference type="InterPro" id="IPR016142">
    <property type="entry name" value="Citrate_synth-like_lrg_a-sub"/>
</dbReference>
<reference evidence="1 2" key="1">
    <citation type="submission" date="2019-11" db="EMBL/GenBank/DDBJ databases">
        <title>Acidiferrimicrobium australis gen. nov., sp. nov., an acidophilic and obligately heterotrophic, member of the Actinobacteria that catalyses dissimilatory oxido- reduction of iron isolated from metal-rich acidic water in Chile.</title>
        <authorList>
            <person name="Gonzalez D."/>
            <person name="Huber K."/>
            <person name="Hedrich S."/>
            <person name="Rojas-Villalobos C."/>
            <person name="Quatrini R."/>
            <person name="Dinamarca M.A."/>
            <person name="Schwarz A."/>
            <person name="Canales C."/>
            <person name="Nancucheo I."/>
        </authorList>
    </citation>
    <scope>NUCLEOTIDE SEQUENCE [LARGE SCALE GENOMIC DNA]</scope>
    <source>
        <strain evidence="1 2">USS-CCA1</strain>
    </source>
</reference>
<comment type="caution">
    <text evidence="1">The sequence shown here is derived from an EMBL/GenBank/DDBJ whole genome shotgun (WGS) entry which is preliminary data.</text>
</comment>
<dbReference type="InterPro" id="IPR036969">
    <property type="entry name" value="Citrate_synthase_sf"/>
</dbReference>
<gene>
    <name evidence="1" type="ORF">GHK86_20950</name>
</gene>
<dbReference type="EMBL" id="WJHE01001501">
    <property type="protein sequence ID" value="MST35188.1"/>
    <property type="molecule type" value="Genomic_DNA"/>
</dbReference>
<keyword evidence="2" id="KW-1185">Reference proteome</keyword>
<evidence type="ECO:0000313" key="1">
    <source>
        <dbReference type="EMBL" id="MST35188.1"/>
    </source>
</evidence>
<accession>A0ABW9R0T1</accession>